<dbReference type="AlphaFoldDB" id="A0AAV6G2G8"/>
<proteinExistence type="predicted"/>
<keyword evidence="1" id="KW-0597">Phosphoprotein</keyword>
<dbReference type="GO" id="GO:0006915">
    <property type="term" value="P:apoptotic process"/>
    <property type="evidence" value="ECO:0007669"/>
    <property type="project" value="UniProtKB-KW"/>
</dbReference>
<dbReference type="EMBL" id="JADWDJ010000017">
    <property type="protein sequence ID" value="KAG5267816.1"/>
    <property type="molecule type" value="Genomic_DNA"/>
</dbReference>
<evidence type="ECO:0000256" key="1">
    <source>
        <dbReference type="ARBA" id="ARBA00022553"/>
    </source>
</evidence>
<accession>A0AAV6G2G8</accession>
<gene>
    <name evidence="4" type="ORF">AALO_G00226100</name>
</gene>
<sequence length="269" mass="29756">MAATESALKEKHEPMANGHTGEEVGMGPGAPEDSMELRILMAYAKKRRPSDKRLQCQLSITKPSVTPSATTEANNDSQNTPPKKKWYRKLPSCLRSKTKDPDLQPDLSEDDSRPQPASLSPSTGDKVAGKLTQLSTAVPFLQGDLETDCPEDIAQELAKLLRDSGDELNEKIKNDKALHERLVRSFDYGLFSRITTAFLGKLNLSSAPSDEEAQIAMTCEVVTRLSTMDTLPVSQTMGFGACYLKDYFSPWVQQHGGWDKVFESDEEQD</sequence>
<reference evidence="4 5" key="1">
    <citation type="submission" date="2020-10" db="EMBL/GenBank/DDBJ databases">
        <title>Chromosome-scale genome assembly of the Allis shad, Alosa alosa.</title>
        <authorList>
            <person name="Margot Z."/>
            <person name="Christophe K."/>
            <person name="Cabau C."/>
            <person name="Louis A."/>
            <person name="Berthelot C."/>
            <person name="Parey E."/>
            <person name="Roest Crollius H."/>
            <person name="Montfort J."/>
            <person name="Robinson-Rechavi M."/>
            <person name="Bucao C."/>
            <person name="Bouchez O."/>
            <person name="Gislard M."/>
            <person name="Lluch J."/>
            <person name="Milhes M."/>
            <person name="Lampietro C."/>
            <person name="Lopez Roques C."/>
            <person name="Donnadieu C."/>
            <person name="Braasch I."/>
            <person name="Desvignes T."/>
            <person name="Postlethwait J."/>
            <person name="Bobe J."/>
            <person name="Guiguen Y."/>
        </authorList>
    </citation>
    <scope>NUCLEOTIDE SEQUENCE [LARGE SCALE GENOMIC DNA]</scope>
    <source>
        <strain evidence="4">M-15738</strain>
        <tissue evidence="4">Blood</tissue>
    </source>
</reference>
<dbReference type="Proteomes" id="UP000823561">
    <property type="component" value="Chromosome 17"/>
</dbReference>
<dbReference type="PANTHER" id="PTHR14965">
    <property type="entry name" value="SI:CH73-248E21.1"/>
    <property type="match status" value="1"/>
</dbReference>
<evidence type="ECO:0000313" key="4">
    <source>
        <dbReference type="EMBL" id="KAG5267816.1"/>
    </source>
</evidence>
<dbReference type="PANTHER" id="PTHR14965:SF1">
    <property type="entry name" value="APOPTOSIS FACILITATOR BCL-2-LIKE PROTEIN 14"/>
    <property type="match status" value="1"/>
</dbReference>
<protein>
    <recommendedName>
        <fullName evidence="6">Apoptosis facilitator Bcl-2-like protein 14</fullName>
    </recommendedName>
</protein>
<evidence type="ECO:0008006" key="6">
    <source>
        <dbReference type="Google" id="ProtNLM"/>
    </source>
</evidence>
<keyword evidence="2" id="KW-0053">Apoptosis</keyword>
<dbReference type="InterPro" id="IPR036834">
    <property type="entry name" value="Bcl-2-like_sf"/>
</dbReference>
<feature type="region of interest" description="Disordered" evidence="3">
    <location>
        <begin position="1"/>
        <end position="128"/>
    </location>
</feature>
<evidence type="ECO:0000256" key="3">
    <source>
        <dbReference type="SAM" id="MobiDB-lite"/>
    </source>
</evidence>
<name>A0AAV6G2G8_9TELE</name>
<evidence type="ECO:0000313" key="5">
    <source>
        <dbReference type="Proteomes" id="UP000823561"/>
    </source>
</evidence>
<dbReference type="GO" id="GO:2001236">
    <property type="term" value="P:regulation of extrinsic apoptotic signaling pathway"/>
    <property type="evidence" value="ECO:0007669"/>
    <property type="project" value="TreeGrafter"/>
</dbReference>
<keyword evidence="5" id="KW-1185">Reference proteome</keyword>
<comment type="caution">
    <text evidence="4">The sequence shown here is derived from an EMBL/GenBank/DDBJ whole genome shotgun (WGS) entry which is preliminary data.</text>
</comment>
<organism evidence="4 5">
    <name type="scientific">Alosa alosa</name>
    <name type="common">allis shad</name>
    <dbReference type="NCBI Taxonomy" id="278164"/>
    <lineage>
        <taxon>Eukaryota</taxon>
        <taxon>Metazoa</taxon>
        <taxon>Chordata</taxon>
        <taxon>Craniata</taxon>
        <taxon>Vertebrata</taxon>
        <taxon>Euteleostomi</taxon>
        <taxon>Actinopterygii</taxon>
        <taxon>Neopterygii</taxon>
        <taxon>Teleostei</taxon>
        <taxon>Clupei</taxon>
        <taxon>Clupeiformes</taxon>
        <taxon>Clupeoidei</taxon>
        <taxon>Clupeidae</taxon>
        <taxon>Alosa</taxon>
    </lineage>
</organism>
<evidence type="ECO:0000256" key="2">
    <source>
        <dbReference type="ARBA" id="ARBA00022703"/>
    </source>
</evidence>
<feature type="compositionally biased region" description="Polar residues" evidence="3">
    <location>
        <begin position="56"/>
        <end position="81"/>
    </location>
</feature>
<dbReference type="SUPFAM" id="SSF56854">
    <property type="entry name" value="Bcl-2 inhibitors of programmed cell death"/>
    <property type="match status" value="1"/>
</dbReference>
<dbReference type="Gene3D" id="1.10.437.10">
    <property type="entry name" value="Blc2-like"/>
    <property type="match status" value="1"/>
</dbReference>